<name>A0A8D8ER58_CULPI</name>
<sequence length="102" mass="11499">MQLKIVFPRARKITIFALGNRRTGEASLPRRNHASADTALAFTTVPDRIERQWRQCTPGMEPGVASSSTVVTFVQSMDGNLRLTDDGRRDSCCSLVRRKWHP</sequence>
<organism evidence="1">
    <name type="scientific">Culex pipiens</name>
    <name type="common">House mosquito</name>
    <dbReference type="NCBI Taxonomy" id="7175"/>
    <lineage>
        <taxon>Eukaryota</taxon>
        <taxon>Metazoa</taxon>
        <taxon>Ecdysozoa</taxon>
        <taxon>Arthropoda</taxon>
        <taxon>Hexapoda</taxon>
        <taxon>Insecta</taxon>
        <taxon>Pterygota</taxon>
        <taxon>Neoptera</taxon>
        <taxon>Endopterygota</taxon>
        <taxon>Diptera</taxon>
        <taxon>Nematocera</taxon>
        <taxon>Culicoidea</taxon>
        <taxon>Culicidae</taxon>
        <taxon>Culicinae</taxon>
        <taxon>Culicini</taxon>
        <taxon>Culex</taxon>
        <taxon>Culex</taxon>
    </lineage>
</organism>
<dbReference type="EMBL" id="HBUE01203589">
    <property type="protein sequence ID" value="CAG6530918.1"/>
    <property type="molecule type" value="Transcribed_RNA"/>
</dbReference>
<protein>
    <submittedName>
        <fullName evidence="1">(northern house mosquito) hypothetical protein</fullName>
    </submittedName>
</protein>
<reference evidence="1" key="1">
    <citation type="submission" date="2021-05" db="EMBL/GenBank/DDBJ databases">
        <authorList>
            <person name="Alioto T."/>
            <person name="Alioto T."/>
            <person name="Gomez Garrido J."/>
        </authorList>
    </citation>
    <scope>NUCLEOTIDE SEQUENCE</scope>
</reference>
<evidence type="ECO:0000313" key="1">
    <source>
        <dbReference type="EMBL" id="CAG6444747.1"/>
    </source>
</evidence>
<proteinExistence type="predicted"/>
<accession>A0A8D8ER58</accession>
<dbReference type="EMBL" id="HBUE01309811">
    <property type="protein sequence ID" value="CAG6582759.1"/>
    <property type="molecule type" value="Transcribed_RNA"/>
</dbReference>
<dbReference type="EMBL" id="HBUE01003514">
    <property type="protein sequence ID" value="CAG6444747.1"/>
    <property type="molecule type" value="Transcribed_RNA"/>
</dbReference>
<dbReference type="EMBL" id="HBUE01003512">
    <property type="protein sequence ID" value="CAG6444744.1"/>
    <property type="molecule type" value="Transcribed_RNA"/>
</dbReference>
<dbReference type="AlphaFoldDB" id="A0A8D8ER58"/>